<organism evidence="2 3">
    <name type="scientific">Candidatus Scatomorpha merdipullorum</name>
    <dbReference type="NCBI Taxonomy" id="2840927"/>
    <lineage>
        <taxon>Bacteria</taxon>
        <taxon>Bacillati</taxon>
        <taxon>Bacillota</taxon>
        <taxon>Clostridia</taxon>
        <taxon>Eubacteriales</taxon>
        <taxon>Candidatus Scatomorpha</taxon>
    </lineage>
</organism>
<accession>A0A9D1JUZ6</accession>
<gene>
    <name evidence="2" type="ORF">IAC18_05640</name>
</gene>
<feature type="transmembrane region" description="Helical" evidence="1">
    <location>
        <begin position="152"/>
        <end position="171"/>
    </location>
</feature>
<sequence>MTLALISAAFLAGAAAGAFVGSGQPEAAGELLNGEGVYASGSFAGQFMSCAGYPLLVLFLSTSLLGVLLIPAAMAFRGFSLACSAACLAQAYPEEGTALVLTVLGLPALFTVPALFISAHWAGCFSARLLAGFARRPLPMRGRVQGGRASAVILLLLAAAAAERFIVPPLVRALI</sequence>
<evidence type="ECO:0000313" key="2">
    <source>
        <dbReference type="EMBL" id="HIS67030.1"/>
    </source>
</evidence>
<keyword evidence="1" id="KW-0472">Membrane</keyword>
<reference evidence="2" key="1">
    <citation type="submission" date="2020-10" db="EMBL/GenBank/DDBJ databases">
        <authorList>
            <person name="Gilroy R."/>
        </authorList>
    </citation>
    <scope>NUCLEOTIDE SEQUENCE</scope>
    <source>
        <strain evidence="2">ChiHjej10B9-9673</strain>
    </source>
</reference>
<comment type="caution">
    <text evidence="2">The sequence shown here is derived from an EMBL/GenBank/DDBJ whole genome shotgun (WGS) entry which is preliminary data.</text>
</comment>
<feature type="transmembrane region" description="Helical" evidence="1">
    <location>
        <begin position="39"/>
        <end position="60"/>
    </location>
</feature>
<evidence type="ECO:0000313" key="3">
    <source>
        <dbReference type="Proteomes" id="UP000824001"/>
    </source>
</evidence>
<feature type="transmembrane region" description="Helical" evidence="1">
    <location>
        <begin position="98"/>
        <end position="131"/>
    </location>
</feature>
<dbReference type="AlphaFoldDB" id="A0A9D1JUZ6"/>
<reference evidence="2" key="2">
    <citation type="journal article" date="2021" name="PeerJ">
        <title>Extensive microbial diversity within the chicken gut microbiome revealed by metagenomics and culture.</title>
        <authorList>
            <person name="Gilroy R."/>
            <person name="Ravi A."/>
            <person name="Getino M."/>
            <person name="Pursley I."/>
            <person name="Horton D.L."/>
            <person name="Alikhan N.F."/>
            <person name="Baker D."/>
            <person name="Gharbi K."/>
            <person name="Hall N."/>
            <person name="Watson M."/>
            <person name="Adriaenssens E.M."/>
            <person name="Foster-Nyarko E."/>
            <person name="Jarju S."/>
            <person name="Secka A."/>
            <person name="Antonio M."/>
            <person name="Oren A."/>
            <person name="Chaudhuri R.R."/>
            <person name="La Ragione R."/>
            <person name="Hildebrand F."/>
            <person name="Pallen M.J."/>
        </authorList>
    </citation>
    <scope>NUCLEOTIDE SEQUENCE</scope>
    <source>
        <strain evidence="2">ChiHjej10B9-9673</strain>
    </source>
</reference>
<proteinExistence type="predicted"/>
<name>A0A9D1JUZ6_9FIRM</name>
<keyword evidence="1" id="KW-0812">Transmembrane</keyword>
<dbReference type="EMBL" id="DVJK01000158">
    <property type="protein sequence ID" value="HIS67030.1"/>
    <property type="molecule type" value="Genomic_DNA"/>
</dbReference>
<keyword evidence="1" id="KW-1133">Transmembrane helix</keyword>
<feature type="transmembrane region" description="Helical" evidence="1">
    <location>
        <begin position="67"/>
        <end position="92"/>
    </location>
</feature>
<dbReference type="Proteomes" id="UP000824001">
    <property type="component" value="Unassembled WGS sequence"/>
</dbReference>
<evidence type="ECO:0008006" key="4">
    <source>
        <dbReference type="Google" id="ProtNLM"/>
    </source>
</evidence>
<protein>
    <recommendedName>
        <fullName evidence="4">Stage II sporulation protein M</fullName>
    </recommendedName>
</protein>
<evidence type="ECO:0000256" key="1">
    <source>
        <dbReference type="SAM" id="Phobius"/>
    </source>
</evidence>